<dbReference type="eggNOG" id="ENOG502TIN0">
    <property type="taxonomic scope" value="Eukaryota"/>
</dbReference>
<organism evidence="4">
    <name type="scientific">Caenorhabditis remanei</name>
    <name type="common">Caenorhabditis vulgaris</name>
    <dbReference type="NCBI Taxonomy" id="31234"/>
    <lineage>
        <taxon>Eukaryota</taxon>
        <taxon>Metazoa</taxon>
        <taxon>Ecdysozoa</taxon>
        <taxon>Nematoda</taxon>
        <taxon>Chromadorea</taxon>
        <taxon>Rhabditida</taxon>
        <taxon>Rhabditina</taxon>
        <taxon>Rhabditomorpha</taxon>
        <taxon>Rhabditoidea</taxon>
        <taxon>Rhabditidae</taxon>
        <taxon>Peloderinae</taxon>
        <taxon>Caenorhabditis</taxon>
    </lineage>
</organism>
<dbReference type="HOGENOM" id="CLU_078890_3_0_1"/>
<feature type="signal peptide" evidence="1">
    <location>
        <begin position="1"/>
        <end position="19"/>
    </location>
</feature>
<dbReference type="EMBL" id="DS268420">
    <property type="protein sequence ID" value="EFO87692.1"/>
    <property type="molecule type" value="Genomic_DNA"/>
</dbReference>
<protein>
    <recommendedName>
        <fullName evidence="2">T20D4.11-like domain-containing protein</fullName>
    </recommendedName>
</protein>
<name>E3M060_CAERE</name>
<dbReference type="KEGG" id="crq:GCK72_018933"/>
<dbReference type="AlphaFoldDB" id="E3M060"/>
<feature type="domain" description="T20D4.11-like" evidence="2">
    <location>
        <begin position="25"/>
        <end position="186"/>
    </location>
</feature>
<gene>
    <name evidence="3" type="ORF">CRE_05595</name>
</gene>
<reference evidence="3" key="1">
    <citation type="submission" date="2007-07" db="EMBL/GenBank/DDBJ databases">
        <title>PCAP assembly of the Caenorhabditis remanei genome.</title>
        <authorList>
            <consortium name="The Caenorhabditis remanei Sequencing Consortium"/>
            <person name="Wilson R.K."/>
        </authorList>
    </citation>
    <scope>NUCLEOTIDE SEQUENCE [LARGE SCALE GENOMIC DNA]</scope>
    <source>
        <strain evidence="3">PB4641</strain>
    </source>
</reference>
<dbReference type="InterPro" id="IPR002542">
    <property type="entry name" value="T20D4.11-like_dom"/>
</dbReference>
<keyword evidence="4" id="KW-1185">Reference proteome</keyword>
<keyword evidence="1" id="KW-0732">Signal</keyword>
<proteinExistence type="predicted"/>
<evidence type="ECO:0000256" key="1">
    <source>
        <dbReference type="SAM" id="SignalP"/>
    </source>
</evidence>
<accession>E3M060</accession>
<dbReference type="PIRSF" id="PIRSF015697">
    <property type="entry name" value="UCP015697"/>
    <property type="match status" value="1"/>
</dbReference>
<dbReference type="RefSeq" id="XP_003110399.2">
    <property type="nucleotide sequence ID" value="XM_003110351.2"/>
</dbReference>
<dbReference type="InParanoid" id="E3M060"/>
<feature type="chain" id="PRO_5003175830" description="T20D4.11-like domain-containing protein" evidence="1">
    <location>
        <begin position="20"/>
        <end position="191"/>
    </location>
</feature>
<sequence length="191" mass="21720">MYSIFYLLNSLVLLTYVIGIDRSNCTPKVLGPKVTKCNETLRHLIEITSDKPAYKKIGKAVLKDCKSFEECSPSLKCLNNSSLDIATENLIANCEAVKYFTVEFSECKEKLKALDSKCLKEWNPFPDDFLKTGEMMNHTKPSKEDCKDINGKDDCGKKQIIETCGKLEWEHFHKHQTNIAKIFGICGARNR</sequence>
<evidence type="ECO:0000313" key="3">
    <source>
        <dbReference type="EMBL" id="EFO87692.1"/>
    </source>
</evidence>
<evidence type="ECO:0000313" key="4">
    <source>
        <dbReference type="Proteomes" id="UP000008281"/>
    </source>
</evidence>
<dbReference type="InterPro" id="IPR016638">
    <property type="entry name" value="UPF0376"/>
</dbReference>
<dbReference type="Proteomes" id="UP000008281">
    <property type="component" value="Unassembled WGS sequence"/>
</dbReference>
<dbReference type="CTD" id="9824517"/>
<dbReference type="PANTHER" id="PTHR21453">
    <property type="entry name" value="DUF19 DOMAIN-CONTAINING PROTEIN-RELATED-RELATED"/>
    <property type="match status" value="1"/>
</dbReference>
<dbReference type="Pfam" id="PF01579">
    <property type="entry name" value="DUF19"/>
    <property type="match status" value="1"/>
</dbReference>
<evidence type="ECO:0000259" key="2">
    <source>
        <dbReference type="Pfam" id="PF01579"/>
    </source>
</evidence>
<dbReference type="OrthoDB" id="5774348at2759"/>
<dbReference type="OMA" id="REACKNF"/>
<dbReference type="GeneID" id="9824517"/>